<accession>X1FRJ7</accession>
<name>X1FRJ7_9ZZZZ</name>
<dbReference type="AlphaFoldDB" id="X1FRJ7"/>
<dbReference type="EMBL" id="BARU01006664">
    <property type="protein sequence ID" value="GAH35165.1"/>
    <property type="molecule type" value="Genomic_DNA"/>
</dbReference>
<proteinExistence type="predicted"/>
<protein>
    <submittedName>
        <fullName evidence="1">Uncharacterized protein</fullName>
    </submittedName>
</protein>
<comment type="caution">
    <text evidence="1">The sequence shown here is derived from an EMBL/GenBank/DDBJ whole genome shotgun (WGS) entry which is preliminary data.</text>
</comment>
<gene>
    <name evidence="1" type="ORF">S03H2_13122</name>
</gene>
<organism evidence="1">
    <name type="scientific">marine sediment metagenome</name>
    <dbReference type="NCBI Taxonomy" id="412755"/>
    <lineage>
        <taxon>unclassified sequences</taxon>
        <taxon>metagenomes</taxon>
        <taxon>ecological metagenomes</taxon>
    </lineage>
</organism>
<reference evidence="1" key="1">
    <citation type="journal article" date="2014" name="Front. Microbiol.">
        <title>High frequency of phylogenetically diverse reductive dehalogenase-homologous genes in deep subseafloor sedimentary metagenomes.</title>
        <authorList>
            <person name="Kawai M."/>
            <person name="Futagami T."/>
            <person name="Toyoda A."/>
            <person name="Takaki Y."/>
            <person name="Nishi S."/>
            <person name="Hori S."/>
            <person name="Arai W."/>
            <person name="Tsubouchi T."/>
            <person name="Morono Y."/>
            <person name="Uchiyama I."/>
            <person name="Ito T."/>
            <person name="Fujiyama A."/>
            <person name="Inagaki F."/>
            <person name="Takami H."/>
        </authorList>
    </citation>
    <scope>NUCLEOTIDE SEQUENCE</scope>
    <source>
        <strain evidence="1">Expedition CK06-06</strain>
    </source>
</reference>
<evidence type="ECO:0000313" key="1">
    <source>
        <dbReference type="EMBL" id="GAH35165.1"/>
    </source>
</evidence>
<sequence>MKKPYEYKEIIVICHRDDIKDTVFPLLVQSFLSKTKEEILEKNMDNILDYLTKNKIPTE</sequence>